<keyword evidence="1 4" id="KW-0732">Signal</keyword>
<evidence type="ECO:0000256" key="2">
    <source>
        <dbReference type="ARBA" id="ARBA00023136"/>
    </source>
</evidence>
<dbReference type="InterPro" id="IPR037873">
    <property type="entry name" value="BamE-like"/>
</dbReference>
<organism evidence="6 7">
    <name type="scientific">Hyphobacterium marinum</name>
    <dbReference type="NCBI Taxonomy" id="3116574"/>
    <lineage>
        <taxon>Bacteria</taxon>
        <taxon>Pseudomonadati</taxon>
        <taxon>Pseudomonadota</taxon>
        <taxon>Alphaproteobacteria</taxon>
        <taxon>Maricaulales</taxon>
        <taxon>Maricaulaceae</taxon>
        <taxon>Hyphobacterium</taxon>
    </lineage>
</organism>
<evidence type="ECO:0000256" key="1">
    <source>
        <dbReference type="ARBA" id="ARBA00022729"/>
    </source>
</evidence>
<proteinExistence type="predicted"/>
<reference evidence="6 7" key="1">
    <citation type="submission" date="2024-01" db="EMBL/GenBank/DDBJ databases">
        <title>Hyphobacterium bacterium isolated from marine sediment.</title>
        <authorList>
            <person name="Zhao S."/>
        </authorList>
    </citation>
    <scope>NUCLEOTIDE SEQUENCE [LARGE SCALE GENOMIC DNA]</scope>
    <source>
        <strain evidence="6 7">Y60-23</strain>
    </source>
</reference>
<evidence type="ECO:0000313" key="6">
    <source>
        <dbReference type="EMBL" id="MEE2566667.1"/>
    </source>
</evidence>
<dbReference type="EMBL" id="JAZDRO010000003">
    <property type="protein sequence ID" value="MEE2566667.1"/>
    <property type="molecule type" value="Genomic_DNA"/>
</dbReference>
<evidence type="ECO:0000313" key="7">
    <source>
        <dbReference type="Proteomes" id="UP001310692"/>
    </source>
</evidence>
<gene>
    <name evidence="6" type="primary">bamE</name>
    <name evidence="6" type="ORF">V0U35_08245</name>
</gene>
<evidence type="ECO:0000256" key="4">
    <source>
        <dbReference type="SAM" id="SignalP"/>
    </source>
</evidence>
<dbReference type="Gene3D" id="3.30.1450.10">
    <property type="match status" value="1"/>
</dbReference>
<accession>A0ABU7LYM4</accession>
<sequence length="168" mass="18535">MFRTRLLLAAAVLAGATACTPTLQNHGYRYIEGEAPVITPGEDTRATLMNRLGSPSTSGVAGVLDEGMRDRTWYYISETRESLAYQRSRTRERRIFAVHFDDAGTVAAVEEYGLEDGRRVAYVDRETPTRGRELSLLEQLLGNIGRLPSDTFTGEENLPGGAGGPRRR</sequence>
<evidence type="ECO:0000256" key="3">
    <source>
        <dbReference type="SAM" id="MobiDB-lite"/>
    </source>
</evidence>
<feature type="chain" id="PRO_5045176471" evidence="4">
    <location>
        <begin position="19"/>
        <end position="168"/>
    </location>
</feature>
<dbReference type="Proteomes" id="UP001310692">
    <property type="component" value="Unassembled WGS sequence"/>
</dbReference>
<dbReference type="InterPro" id="IPR007450">
    <property type="entry name" value="BamE_dom"/>
</dbReference>
<feature type="domain" description="Outer membrane protein assembly factor BamE" evidence="5">
    <location>
        <begin position="38"/>
        <end position="108"/>
    </location>
</feature>
<keyword evidence="2" id="KW-0472">Membrane</keyword>
<name>A0ABU7LYM4_9PROT</name>
<comment type="caution">
    <text evidence="6">The sequence shown here is derived from an EMBL/GenBank/DDBJ whole genome shotgun (WGS) entry which is preliminary data.</text>
</comment>
<feature type="region of interest" description="Disordered" evidence="3">
    <location>
        <begin position="148"/>
        <end position="168"/>
    </location>
</feature>
<dbReference type="PROSITE" id="PS51257">
    <property type="entry name" value="PROKAR_LIPOPROTEIN"/>
    <property type="match status" value="1"/>
</dbReference>
<protein>
    <submittedName>
        <fullName evidence="6">Outer membrane protein assembly factor BamE</fullName>
    </submittedName>
</protein>
<keyword evidence="7" id="KW-1185">Reference proteome</keyword>
<feature type="signal peptide" evidence="4">
    <location>
        <begin position="1"/>
        <end position="18"/>
    </location>
</feature>
<dbReference type="Pfam" id="PF04355">
    <property type="entry name" value="BamE"/>
    <property type="match status" value="1"/>
</dbReference>
<evidence type="ECO:0000259" key="5">
    <source>
        <dbReference type="Pfam" id="PF04355"/>
    </source>
</evidence>
<dbReference type="RefSeq" id="WP_330196217.1">
    <property type="nucleotide sequence ID" value="NZ_JAZDRO010000003.1"/>
</dbReference>